<evidence type="ECO:0000256" key="1">
    <source>
        <dbReference type="ARBA" id="ARBA00022729"/>
    </source>
</evidence>
<dbReference type="Pfam" id="PF11611">
    <property type="entry name" value="DUF4352"/>
    <property type="match status" value="1"/>
</dbReference>
<gene>
    <name evidence="5" type="ORF">B4122_1497</name>
</gene>
<dbReference type="InterPro" id="IPR029050">
    <property type="entry name" value="Immunoprotect_excell_Ig-like"/>
</dbReference>
<dbReference type="RefSeq" id="WP_042974206.1">
    <property type="nucleotide sequence ID" value="NZ_JAHHXS010000001.1"/>
</dbReference>
<evidence type="ECO:0000313" key="5">
    <source>
        <dbReference type="EMBL" id="KZD92590.1"/>
    </source>
</evidence>
<organism evidence="5 6">
    <name type="scientific">Bacillus subtilis</name>
    <dbReference type="NCBI Taxonomy" id="1423"/>
    <lineage>
        <taxon>Bacteria</taxon>
        <taxon>Bacillati</taxon>
        <taxon>Bacillota</taxon>
        <taxon>Bacilli</taxon>
        <taxon>Bacillales</taxon>
        <taxon>Bacillaceae</taxon>
        <taxon>Bacillus</taxon>
    </lineage>
</organism>
<proteinExistence type="predicted"/>
<feature type="region of interest" description="Disordered" evidence="2">
    <location>
        <begin position="27"/>
        <end position="55"/>
    </location>
</feature>
<feature type="compositionally biased region" description="Basic and acidic residues" evidence="2">
    <location>
        <begin position="31"/>
        <end position="55"/>
    </location>
</feature>
<dbReference type="EMBL" id="LJZV01000009">
    <property type="protein sequence ID" value="KZD92590.1"/>
    <property type="molecule type" value="Genomic_DNA"/>
</dbReference>
<evidence type="ECO:0000256" key="2">
    <source>
        <dbReference type="SAM" id="MobiDB-lite"/>
    </source>
</evidence>
<dbReference type="PROSITE" id="PS51257">
    <property type="entry name" value="PROKAR_LIPOPROTEIN"/>
    <property type="match status" value="1"/>
</dbReference>
<feature type="signal peptide" evidence="3">
    <location>
        <begin position="1"/>
        <end position="18"/>
    </location>
</feature>
<protein>
    <recommendedName>
        <fullName evidence="4">DUF4352 domain-containing protein</fullName>
    </recommendedName>
</protein>
<dbReference type="InterPro" id="IPR029051">
    <property type="entry name" value="DUF4352"/>
</dbReference>
<feature type="chain" id="PRO_5042940593" description="DUF4352 domain-containing protein" evidence="3">
    <location>
        <begin position="19"/>
        <end position="196"/>
    </location>
</feature>
<dbReference type="Proteomes" id="UP000076442">
    <property type="component" value="Unassembled WGS sequence"/>
</dbReference>
<sequence length="196" mass="21550">MKKALFILFVLAIGFALSACSKSSDASAEQKTAKKEATATEKKTEEKNETKTDEKVHKVGETFKASSTNFSVNKVYTTAEQGEYKAKIGDKEKTINQKEEFLIAEVTIENTSDKPFNYTSGGFELKDSKDQSIRANIVSTADLKTSLKSGKLASGKKVTGTVSFVIPKGEKNLTLSYNPSFLNFETEDITYLVKLN</sequence>
<name>A0AAP1E6A9_BACIU</name>
<accession>A0AAP1E6A9</accession>
<comment type="caution">
    <text evidence="5">The sequence shown here is derived from an EMBL/GenBank/DDBJ whole genome shotgun (WGS) entry which is preliminary data.</text>
</comment>
<feature type="domain" description="DUF4352" evidence="4">
    <location>
        <begin position="57"/>
        <end position="181"/>
    </location>
</feature>
<evidence type="ECO:0000259" key="4">
    <source>
        <dbReference type="Pfam" id="PF11611"/>
    </source>
</evidence>
<keyword evidence="1 3" id="KW-0732">Signal</keyword>
<dbReference type="Gene3D" id="2.60.40.1240">
    <property type="match status" value="1"/>
</dbReference>
<evidence type="ECO:0000256" key="3">
    <source>
        <dbReference type="SAM" id="SignalP"/>
    </source>
</evidence>
<dbReference type="AlphaFoldDB" id="A0AAP1E6A9"/>
<evidence type="ECO:0000313" key="6">
    <source>
        <dbReference type="Proteomes" id="UP000076442"/>
    </source>
</evidence>
<reference evidence="5 6" key="1">
    <citation type="submission" date="2015-09" db="EMBL/GenBank/DDBJ databases">
        <title>Spore heat resistance.</title>
        <authorList>
            <person name="Boekhorst J."/>
            <person name="Berendsen E.M."/>
            <person name="Wells-Bennik M.H."/>
            <person name="Kuipers O.P."/>
        </authorList>
    </citation>
    <scope>NUCLEOTIDE SEQUENCE [LARGE SCALE GENOMIC DNA]</scope>
    <source>
        <strain evidence="5 6">B4122</strain>
    </source>
</reference>